<evidence type="ECO:0000259" key="3">
    <source>
        <dbReference type="Pfam" id="PF01926"/>
    </source>
</evidence>
<dbReference type="Pfam" id="PF01926">
    <property type="entry name" value="MMR_HSR1"/>
    <property type="match status" value="1"/>
</dbReference>
<keyword evidence="5" id="KW-1185">Reference proteome</keyword>
<organism evidence="4 5">
    <name type="scientific">Terrabacter carboxydivorans</name>
    <dbReference type="NCBI Taxonomy" id="619730"/>
    <lineage>
        <taxon>Bacteria</taxon>
        <taxon>Bacillati</taxon>
        <taxon>Actinomycetota</taxon>
        <taxon>Actinomycetes</taxon>
        <taxon>Micrococcales</taxon>
        <taxon>Intrasporangiaceae</taxon>
        <taxon>Terrabacter</taxon>
    </lineage>
</organism>
<accession>A0ABP5Z1N9</accession>
<keyword evidence="2" id="KW-0812">Transmembrane</keyword>
<keyword evidence="2" id="KW-1133">Transmembrane helix</keyword>
<dbReference type="InterPro" id="IPR006073">
    <property type="entry name" value="GTP-bd"/>
</dbReference>
<feature type="transmembrane region" description="Helical" evidence="2">
    <location>
        <begin position="518"/>
        <end position="542"/>
    </location>
</feature>
<dbReference type="SUPFAM" id="SSF52540">
    <property type="entry name" value="P-loop containing nucleoside triphosphate hydrolases"/>
    <property type="match status" value="1"/>
</dbReference>
<evidence type="ECO:0000313" key="5">
    <source>
        <dbReference type="Proteomes" id="UP001500730"/>
    </source>
</evidence>
<sequence>MGRATVKTVSAAELGSRTTELSMALVSGADELDPTGVAVARRVVDKAVERSGITGDHTVVALAGATGSGKSSLFNALVGADVATIGARRPTTSRPTAGLWGDSDASELLDWLGVAARHVVDTQVPPAPVTPGKPGASATTDGGEQADRCAKPAKVGRPATSGGLGDGAVVGSLDGLVLLDLPDFDSRELEHRREAERVLELVDVFVWVTDPQKYADARLHDEFVSLLSQHDAVTLAVLNQSDRLSPDAVKTLTQDLSKLLVADGVTDAKVLATSTVTGQGIPELKQRLANAVAGHAASRQRLKADIIGAATRLRPGVGDTEAEVGRVPRDELDASLARAAGVPIVLDAVARDYRREAFAHTGWLFARWTKGFAADPLRRLRLDRTGGRPPIHVEIDGADVRALLGRSSIPAPTASTVSAVDLATRGFVREASAGLPVPWAQAAEDAVDRGEGTLTDSLDRAVIGTSLRARRPVWWFVVNILQWVLGLVALAGLVWYAVLWGFALLQLPRPETPSVGILPLPLVMVVVGVIVGIGLGVLSRWWARVGARHRRTVVAQRLTESVATVADEHILIPVDEVLMRHRETREHLEAAAG</sequence>
<keyword evidence="2" id="KW-0472">Membrane</keyword>
<feature type="region of interest" description="Disordered" evidence="1">
    <location>
        <begin position="123"/>
        <end position="160"/>
    </location>
</feature>
<feature type="transmembrane region" description="Helical" evidence="2">
    <location>
        <begin position="473"/>
        <end position="498"/>
    </location>
</feature>
<evidence type="ECO:0000313" key="4">
    <source>
        <dbReference type="EMBL" id="GAA2487536.1"/>
    </source>
</evidence>
<evidence type="ECO:0000256" key="2">
    <source>
        <dbReference type="SAM" id="Phobius"/>
    </source>
</evidence>
<proteinExistence type="predicted"/>
<evidence type="ECO:0000256" key="1">
    <source>
        <dbReference type="SAM" id="MobiDB-lite"/>
    </source>
</evidence>
<protein>
    <submittedName>
        <fullName evidence="4">50S ribosome-binding GTPase</fullName>
    </submittedName>
</protein>
<feature type="domain" description="G" evidence="3">
    <location>
        <begin position="60"/>
        <end position="114"/>
    </location>
</feature>
<dbReference type="EMBL" id="BAAARE010000011">
    <property type="protein sequence ID" value="GAA2487536.1"/>
    <property type="molecule type" value="Genomic_DNA"/>
</dbReference>
<dbReference type="PANTHER" id="PTHR42698:SF1">
    <property type="entry name" value="GTPASE ERA, MITOCHONDRIAL"/>
    <property type="match status" value="1"/>
</dbReference>
<dbReference type="Proteomes" id="UP001500730">
    <property type="component" value="Unassembled WGS sequence"/>
</dbReference>
<dbReference type="PANTHER" id="PTHR42698">
    <property type="entry name" value="GTPASE ERA"/>
    <property type="match status" value="1"/>
</dbReference>
<gene>
    <name evidence="4" type="ORF">GCM10009858_26820</name>
</gene>
<dbReference type="Gene3D" id="3.40.50.300">
    <property type="entry name" value="P-loop containing nucleotide triphosphate hydrolases"/>
    <property type="match status" value="1"/>
</dbReference>
<comment type="caution">
    <text evidence="4">The sequence shown here is derived from an EMBL/GenBank/DDBJ whole genome shotgun (WGS) entry which is preliminary data.</text>
</comment>
<name>A0ABP5Z1N9_9MICO</name>
<reference evidence="5" key="1">
    <citation type="journal article" date="2019" name="Int. J. Syst. Evol. Microbiol.">
        <title>The Global Catalogue of Microorganisms (GCM) 10K type strain sequencing project: providing services to taxonomists for standard genome sequencing and annotation.</title>
        <authorList>
            <consortium name="The Broad Institute Genomics Platform"/>
            <consortium name="The Broad Institute Genome Sequencing Center for Infectious Disease"/>
            <person name="Wu L."/>
            <person name="Ma J."/>
        </authorList>
    </citation>
    <scope>NUCLEOTIDE SEQUENCE [LARGE SCALE GENOMIC DNA]</scope>
    <source>
        <strain evidence="5">JCM 16259</strain>
    </source>
</reference>
<dbReference type="InterPro" id="IPR005662">
    <property type="entry name" value="GTPase_Era-like"/>
</dbReference>
<dbReference type="InterPro" id="IPR027417">
    <property type="entry name" value="P-loop_NTPase"/>
</dbReference>